<dbReference type="AlphaFoldDB" id="A0A2A9CR40"/>
<dbReference type="Pfam" id="PF00440">
    <property type="entry name" value="TetR_N"/>
    <property type="match status" value="1"/>
</dbReference>
<evidence type="ECO:0000256" key="3">
    <source>
        <dbReference type="PROSITE-ProRule" id="PRU00335"/>
    </source>
</evidence>
<dbReference type="InterPro" id="IPR009057">
    <property type="entry name" value="Homeodomain-like_sf"/>
</dbReference>
<dbReference type="GO" id="GO:0003700">
    <property type="term" value="F:DNA-binding transcription factor activity"/>
    <property type="evidence" value="ECO:0007669"/>
    <property type="project" value="TreeGrafter"/>
</dbReference>
<dbReference type="RefSeq" id="WP_098459682.1">
    <property type="nucleotide sequence ID" value="NZ_PDJC01000001.1"/>
</dbReference>
<accession>A0A2A9CR40</accession>
<comment type="caution">
    <text evidence="5">The sequence shown here is derived from an EMBL/GenBank/DDBJ whole genome shotgun (WGS) entry which is preliminary data.</text>
</comment>
<name>A0A2A9CR40_9ACTN</name>
<organism evidence="5 6">
    <name type="scientific">Propionicimonas paludicola</name>
    <dbReference type="NCBI Taxonomy" id="185243"/>
    <lineage>
        <taxon>Bacteria</taxon>
        <taxon>Bacillati</taxon>
        <taxon>Actinomycetota</taxon>
        <taxon>Actinomycetes</taxon>
        <taxon>Propionibacteriales</taxon>
        <taxon>Nocardioidaceae</taxon>
        <taxon>Propionicimonas</taxon>
    </lineage>
</organism>
<proteinExistence type="predicted"/>
<dbReference type="EMBL" id="PDJC01000001">
    <property type="protein sequence ID" value="PFG16110.1"/>
    <property type="molecule type" value="Genomic_DNA"/>
</dbReference>
<sequence length="196" mass="20933">MSPRTADPKARRAQLTAAAAQVLATKGVRDTSVADIVKAAGVAQGTFYLYFANKDEIVLAVAESVAEQIVQALTERLSDPGQPAVERLRGLAEVLGGMTTDPALSDLTDFIHRPENQPLHDRLEDYLTPALFTWMEQLVRDGIAEGSFHVDDPTLAAWFVLSGLHGLELAGTTTAELPAALQAATTLALRTLGATR</sequence>
<feature type="domain" description="HTH tetR-type" evidence="4">
    <location>
        <begin position="9"/>
        <end position="69"/>
    </location>
</feature>
<dbReference type="OrthoDB" id="9814200at2"/>
<dbReference type="PRINTS" id="PR00455">
    <property type="entry name" value="HTHTETR"/>
</dbReference>
<protein>
    <submittedName>
        <fullName evidence="5">TetR family transcriptional regulator</fullName>
    </submittedName>
</protein>
<dbReference type="Proteomes" id="UP000226079">
    <property type="component" value="Unassembled WGS sequence"/>
</dbReference>
<dbReference type="InterPro" id="IPR050109">
    <property type="entry name" value="HTH-type_TetR-like_transc_reg"/>
</dbReference>
<keyword evidence="6" id="KW-1185">Reference proteome</keyword>
<dbReference type="SUPFAM" id="SSF48498">
    <property type="entry name" value="Tetracyclin repressor-like, C-terminal domain"/>
    <property type="match status" value="1"/>
</dbReference>
<reference evidence="5 6" key="1">
    <citation type="submission" date="2017-10" db="EMBL/GenBank/DDBJ databases">
        <title>Sequencing the genomes of 1000 actinobacteria strains.</title>
        <authorList>
            <person name="Klenk H.-P."/>
        </authorList>
    </citation>
    <scope>NUCLEOTIDE SEQUENCE [LARGE SCALE GENOMIC DNA]</scope>
    <source>
        <strain evidence="5 6">DSM 15597</strain>
    </source>
</reference>
<evidence type="ECO:0000313" key="6">
    <source>
        <dbReference type="Proteomes" id="UP000226079"/>
    </source>
</evidence>
<keyword evidence="2 3" id="KW-0238">DNA-binding</keyword>
<gene>
    <name evidence="5" type="ORF">ATK74_0641</name>
</gene>
<keyword evidence="1" id="KW-0175">Coiled coil</keyword>
<evidence type="ECO:0000256" key="2">
    <source>
        <dbReference type="ARBA" id="ARBA00023125"/>
    </source>
</evidence>
<dbReference type="InterPro" id="IPR001647">
    <property type="entry name" value="HTH_TetR"/>
</dbReference>
<evidence type="ECO:0000256" key="1">
    <source>
        <dbReference type="ARBA" id="ARBA00023054"/>
    </source>
</evidence>
<dbReference type="SUPFAM" id="SSF46689">
    <property type="entry name" value="Homeodomain-like"/>
    <property type="match status" value="1"/>
</dbReference>
<dbReference type="GO" id="GO:0000976">
    <property type="term" value="F:transcription cis-regulatory region binding"/>
    <property type="evidence" value="ECO:0007669"/>
    <property type="project" value="TreeGrafter"/>
</dbReference>
<dbReference type="InterPro" id="IPR023772">
    <property type="entry name" value="DNA-bd_HTH_TetR-type_CS"/>
</dbReference>
<dbReference type="PROSITE" id="PS50977">
    <property type="entry name" value="HTH_TETR_2"/>
    <property type="match status" value="1"/>
</dbReference>
<dbReference type="PANTHER" id="PTHR30055:SF183">
    <property type="entry name" value="NUCLEOID OCCLUSION FACTOR SLMA"/>
    <property type="match status" value="1"/>
</dbReference>
<dbReference type="PANTHER" id="PTHR30055">
    <property type="entry name" value="HTH-TYPE TRANSCRIPTIONAL REGULATOR RUTR"/>
    <property type="match status" value="1"/>
</dbReference>
<dbReference type="PROSITE" id="PS01081">
    <property type="entry name" value="HTH_TETR_1"/>
    <property type="match status" value="1"/>
</dbReference>
<dbReference type="Gene3D" id="1.10.357.10">
    <property type="entry name" value="Tetracycline Repressor, domain 2"/>
    <property type="match status" value="1"/>
</dbReference>
<dbReference type="InterPro" id="IPR036271">
    <property type="entry name" value="Tet_transcr_reg_TetR-rel_C_sf"/>
</dbReference>
<evidence type="ECO:0000259" key="4">
    <source>
        <dbReference type="PROSITE" id="PS50977"/>
    </source>
</evidence>
<evidence type="ECO:0000313" key="5">
    <source>
        <dbReference type="EMBL" id="PFG16110.1"/>
    </source>
</evidence>
<dbReference type="Gene3D" id="1.10.10.60">
    <property type="entry name" value="Homeodomain-like"/>
    <property type="match status" value="1"/>
</dbReference>
<feature type="DNA-binding region" description="H-T-H motif" evidence="3">
    <location>
        <begin position="32"/>
        <end position="51"/>
    </location>
</feature>